<protein>
    <submittedName>
        <fullName evidence="2">Uncharacterized protein</fullName>
    </submittedName>
</protein>
<accession>A0A7J5QJ47</accession>
<gene>
    <name evidence="2" type="ORF">GAZ26_26555</name>
</gene>
<dbReference type="AlphaFoldDB" id="A0A7J5QJ47"/>
<reference evidence="2 3" key="1">
    <citation type="journal article" date="2019" name="Nat. Med.">
        <title>A library of human gut bacterial isolates paired with longitudinal multiomics data enables mechanistic microbiome research.</title>
        <authorList>
            <person name="Poyet M."/>
            <person name="Groussin M."/>
            <person name="Gibbons S.M."/>
            <person name="Avila-Pacheco J."/>
            <person name="Jiang X."/>
            <person name="Kearney S.M."/>
            <person name="Perrotta A.R."/>
            <person name="Berdy B."/>
            <person name="Zhao S."/>
            <person name="Lieberman T.D."/>
            <person name="Swanson P.K."/>
            <person name="Smith M."/>
            <person name="Roesemann S."/>
            <person name="Alexander J.E."/>
            <person name="Rich S.A."/>
            <person name="Livny J."/>
            <person name="Vlamakis H."/>
            <person name="Clish C."/>
            <person name="Bullock K."/>
            <person name="Deik A."/>
            <person name="Scott J."/>
            <person name="Pierce K.A."/>
            <person name="Xavier R.J."/>
            <person name="Alm E.J."/>
        </authorList>
    </citation>
    <scope>NUCLEOTIDE SEQUENCE [LARGE SCALE GENOMIC DNA]</scope>
    <source>
        <strain evidence="2 3">BIOML-A7</strain>
    </source>
</reference>
<sequence length="301" mass="35294">MKFCKFKEYIKGIANSISYLSDAPFTTLKFPNESWFSDTKTEFEEELFGNINNTKDIDTLYCFYEKIIEKAGIRNWTLHYHTNLFEKCVENELFEEYELTKTAYDYILSVFECDNFGHWEINGFMEKHKTELGKKNIKVIAENNDLSSKIFTLEVEFDRISDEKRKLELEVEKLRNEISTLNSKESILMLENEELKKENTKLSVTKITTTQISQEENHLKIKWNSTKPKKILACLFRELRNRGYLDNSNEELAKFLISYTDIFANGKESSIISNYLRVNSNDSNRNIDDIESIISSALADV</sequence>
<keyword evidence="1" id="KW-0175">Coiled coil</keyword>
<comment type="caution">
    <text evidence="2">The sequence shown here is derived from an EMBL/GenBank/DDBJ whole genome shotgun (WGS) entry which is preliminary data.</text>
</comment>
<proteinExistence type="predicted"/>
<evidence type="ECO:0000256" key="1">
    <source>
        <dbReference type="SAM" id="Coils"/>
    </source>
</evidence>
<feature type="coiled-coil region" evidence="1">
    <location>
        <begin position="157"/>
        <end position="184"/>
    </location>
</feature>
<organism evidence="2 3">
    <name type="scientific">Bacteroides xylanisolvens</name>
    <dbReference type="NCBI Taxonomy" id="371601"/>
    <lineage>
        <taxon>Bacteria</taxon>
        <taxon>Pseudomonadati</taxon>
        <taxon>Bacteroidota</taxon>
        <taxon>Bacteroidia</taxon>
        <taxon>Bacteroidales</taxon>
        <taxon>Bacteroidaceae</taxon>
        <taxon>Bacteroides</taxon>
    </lineage>
</organism>
<dbReference type="RefSeq" id="WP_151936760.1">
    <property type="nucleotide sequence ID" value="NZ_JAJCHQ010000096.1"/>
</dbReference>
<name>A0A7J5QJ47_9BACE</name>
<dbReference type="Proteomes" id="UP000471447">
    <property type="component" value="Unassembled WGS sequence"/>
</dbReference>
<evidence type="ECO:0000313" key="3">
    <source>
        <dbReference type="Proteomes" id="UP000471447"/>
    </source>
</evidence>
<evidence type="ECO:0000313" key="2">
    <source>
        <dbReference type="EMBL" id="KAB6416112.1"/>
    </source>
</evidence>
<dbReference type="EMBL" id="WDCG01000062">
    <property type="protein sequence ID" value="KAB6416112.1"/>
    <property type="molecule type" value="Genomic_DNA"/>
</dbReference>